<dbReference type="PROSITE" id="PS50222">
    <property type="entry name" value="EF_HAND_2"/>
    <property type="match status" value="1"/>
</dbReference>
<feature type="signal peptide" evidence="1">
    <location>
        <begin position="1"/>
        <end position="37"/>
    </location>
</feature>
<dbReference type="AlphaFoldDB" id="A0A2T1AHW1"/>
<evidence type="ECO:0000259" key="2">
    <source>
        <dbReference type="PROSITE" id="PS50222"/>
    </source>
</evidence>
<feature type="chain" id="PRO_5015573755" evidence="1">
    <location>
        <begin position="38"/>
        <end position="155"/>
    </location>
</feature>
<dbReference type="Gene3D" id="1.10.238.10">
    <property type="entry name" value="EF-hand"/>
    <property type="match status" value="2"/>
</dbReference>
<proteinExistence type="predicted"/>
<dbReference type="InterPro" id="IPR011992">
    <property type="entry name" value="EF-hand-dom_pair"/>
</dbReference>
<dbReference type="PROSITE" id="PS00018">
    <property type="entry name" value="EF_HAND_1"/>
    <property type="match status" value="3"/>
</dbReference>
<dbReference type="Proteomes" id="UP000237718">
    <property type="component" value="Unassembled WGS sequence"/>
</dbReference>
<dbReference type="InterPro" id="IPR002048">
    <property type="entry name" value="EF_hand_dom"/>
</dbReference>
<name>A0A2T1AHW1_TRISK</name>
<dbReference type="InterPro" id="IPR018247">
    <property type="entry name" value="EF_Hand_1_Ca_BS"/>
</dbReference>
<reference evidence="3 4" key="1">
    <citation type="submission" date="2018-03" db="EMBL/GenBank/DDBJ databases">
        <title>Genomic Encyclopedia of Archaeal and Bacterial Type Strains, Phase II (KMG-II): from individual species to whole genera.</title>
        <authorList>
            <person name="Goeker M."/>
        </authorList>
    </citation>
    <scope>NUCLEOTIDE SEQUENCE [LARGE SCALE GENOMIC DNA]</scope>
    <source>
        <strain evidence="3 4">DSM 25328</strain>
    </source>
</reference>
<comment type="caution">
    <text evidence="3">The sequence shown here is derived from an EMBL/GenBank/DDBJ whole genome shotgun (WGS) entry which is preliminary data.</text>
</comment>
<evidence type="ECO:0000313" key="4">
    <source>
        <dbReference type="Proteomes" id="UP000237718"/>
    </source>
</evidence>
<gene>
    <name evidence="3" type="ORF">CLV89_1043</name>
</gene>
<sequence>MLQRPRPIAAPAAACIVGRVLATSLIAATVAASSALADPSFLRSLDFDGDGVVLVDEAIALRNLQFNEIDLNGDDEISPDEFDASLRAAQARYAQMGQSYQAQSASPGRIDAFTFADTDADGFISRREYNHHSARLAHSLDRDNDGIISDADLSH</sequence>
<organism evidence="3 4">
    <name type="scientific">Tritonibacter scottomollicae</name>
    <name type="common">Epibacterium scottomollicae</name>
    <dbReference type="NCBI Taxonomy" id="483013"/>
    <lineage>
        <taxon>Bacteria</taxon>
        <taxon>Pseudomonadati</taxon>
        <taxon>Pseudomonadota</taxon>
        <taxon>Alphaproteobacteria</taxon>
        <taxon>Rhodobacterales</taxon>
        <taxon>Paracoccaceae</taxon>
        <taxon>Tritonibacter</taxon>
    </lineage>
</organism>
<accession>A0A2T1AHW1</accession>
<dbReference type="OrthoDB" id="7868132at2"/>
<dbReference type="SUPFAM" id="SSF47473">
    <property type="entry name" value="EF-hand"/>
    <property type="match status" value="1"/>
</dbReference>
<protein>
    <submittedName>
        <fullName evidence="3">EF hand domain-containing protein</fullName>
    </submittedName>
</protein>
<evidence type="ECO:0000313" key="3">
    <source>
        <dbReference type="EMBL" id="PRZ48181.1"/>
    </source>
</evidence>
<feature type="domain" description="EF-hand" evidence="2">
    <location>
        <begin position="66"/>
        <end position="92"/>
    </location>
</feature>
<keyword evidence="1" id="KW-0732">Signal</keyword>
<dbReference type="Pfam" id="PF13202">
    <property type="entry name" value="EF-hand_5"/>
    <property type="match status" value="2"/>
</dbReference>
<dbReference type="EMBL" id="PVUF01000004">
    <property type="protein sequence ID" value="PRZ48181.1"/>
    <property type="molecule type" value="Genomic_DNA"/>
</dbReference>
<evidence type="ECO:0000256" key="1">
    <source>
        <dbReference type="SAM" id="SignalP"/>
    </source>
</evidence>
<dbReference type="GO" id="GO:0005509">
    <property type="term" value="F:calcium ion binding"/>
    <property type="evidence" value="ECO:0007669"/>
    <property type="project" value="InterPro"/>
</dbReference>
<dbReference type="RefSeq" id="WP_106163133.1">
    <property type="nucleotide sequence ID" value="NZ_PVUF01000004.1"/>
</dbReference>